<feature type="compositionally biased region" description="Basic and acidic residues" evidence="1">
    <location>
        <begin position="11"/>
        <end position="26"/>
    </location>
</feature>
<evidence type="ECO:0000256" key="1">
    <source>
        <dbReference type="SAM" id="MobiDB-lite"/>
    </source>
</evidence>
<protein>
    <recommendedName>
        <fullName evidence="4">F-box domain-containing protein</fullName>
    </recommendedName>
</protein>
<evidence type="ECO:0000313" key="2">
    <source>
        <dbReference type="EMBL" id="KAL0066724.1"/>
    </source>
</evidence>
<organism evidence="2 3">
    <name type="scientific">Marasmius tenuissimus</name>
    <dbReference type="NCBI Taxonomy" id="585030"/>
    <lineage>
        <taxon>Eukaryota</taxon>
        <taxon>Fungi</taxon>
        <taxon>Dikarya</taxon>
        <taxon>Basidiomycota</taxon>
        <taxon>Agaricomycotina</taxon>
        <taxon>Agaricomycetes</taxon>
        <taxon>Agaricomycetidae</taxon>
        <taxon>Agaricales</taxon>
        <taxon>Marasmiineae</taxon>
        <taxon>Marasmiaceae</taxon>
        <taxon>Marasmius</taxon>
    </lineage>
</organism>
<keyword evidence="3" id="KW-1185">Reference proteome</keyword>
<proteinExistence type="predicted"/>
<accession>A0ABR3A007</accession>
<dbReference type="Proteomes" id="UP001437256">
    <property type="component" value="Unassembled WGS sequence"/>
</dbReference>
<feature type="compositionally biased region" description="Polar residues" evidence="1">
    <location>
        <begin position="1"/>
        <end position="10"/>
    </location>
</feature>
<sequence length="551" mass="62678">MNPSQTNQNHNECRQKLKAHETPTLDPRFRRPDYIPSYIERSELAEILEQCQQEIAVIERSPAMFEEEKRSLEMTAGTCLSALSSQRRVPTEVLEIIFTMFCTVVHDYSFKLDYDDGNGDQNPDDRSISLEMPSLALTHVCSRWRGIATSLPCLWSSLSVNFNELPFDLTVPLGLYLSRSRASPLSLRITRFAGSRLEPLSEVGIAAWQKLASGFRRCRNLSSVVSYFDFPRLQDLSFPKLETVHDEEPHWVEGTNWFWNAIMKSPRLTTVSLHHIRGLFPFTRLRALEMPLVNVYEQCQLLVGLPSSQRLEILTIGSMYHSEWRNRPPLVVDVKVPSLRTLFIGRKTCRNDPICLVGLLLSLSIPSLEYLMLSCSGGWPPSLLTLAARAPLLTTLNLCVHLAEYDRDPSPVICSRCSSIHIPSPASFISDWDSILAGVLSNLRMRPDSSIPLSGLKHVHLHVSQLSLNRRCVDQVLDLISERHSASRALTEFRVSRDPTPRLPGEERAEKIVLDPELQGDVQRIEGQLGVQVHFGEFDRRKYYSEKEEFD</sequence>
<gene>
    <name evidence="2" type="ORF">AAF712_006329</name>
</gene>
<dbReference type="EMBL" id="JBBXMP010000033">
    <property type="protein sequence ID" value="KAL0066724.1"/>
    <property type="molecule type" value="Genomic_DNA"/>
</dbReference>
<name>A0ABR3A007_9AGAR</name>
<reference evidence="2 3" key="1">
    <citation type="submission" date="2024-05" db="EMBL/GenBank/DDBJ databases">
        <title>A draft genome resource for the thread blight pathogen Marasmius tenuissimus strain MS-2.</title>
        <authorList>
            <person name="Yulfo-Soto G.E."/>
            <person name="Baruah I.K."/>
            <person name="Amoako-Attah I."/>
            <person name="Bukari Y."/>
            <person name="Meinhardt L.W."/>
            <person name="Bailey B.A."/>
            <person name="Cohen S.P."/>
        </authorList>
    </citation>
    <scope>NUCLEOTIDE SEQUENCE [LARGE SCALE GENOMIC DNA]</scope>
    <source>
        <strain evidence="2 3">MS-2</strain>
    </source>
</reference>
<evidence type="ECO:0008006" key="4">
    <source>
        <dbReference type="Google" id="ProtNLM"/>
    </source>
</evidence>
<comment type="caution">
    <text evidence="2">The sequence shown here is derived from an EMBL/GenBank/DDBJ whole genome shotgun (WGS) entry which is preliminary data.</text>
</comment>
<feature type="region of interest" description="Disordered" evidence="1">
    <location>
        <begin position="1"/>
        <end position="26"/>
    </location>
</feature>
<evidence type="ECO:0000313" key="3">
    <source>
        <dbReference type="Proteomes" id="UP001437256"/>
    </source>
</evidence>